<comment type="caution">
    <text evidence="8">The sequence shown here is derived from an EMBL/GenBank/DDBJ whole genome shotgun (WGS) entry which is preliminary data.</text>
</comment>
<evidence type="ECO:0000313" key="8">
    <source>
        <dbReference type="EMBL" id="PKR83432.1"/>
    </source>
</evidence>
<dbReference type="Gene3D" id="3.40.930.10">
    <property type="entry name" value="Mannitol-specific EII, Chain A"/>
    <property type="match status" value="1"/>
</dbReference>
<dbReference type="GO" id="GO:0016301">
    <property type="term" value="F:kinase activity"/>
    <property type="evidence" value="ECO:0007669"/>
    <property type="project" value="UniProtKB-KW"/>
</dbReference>
<evidence type="ECO:0000256" key="4">
    <source>
        <dbReference type="ARBA" id="ARBA00022679"/>
    </source>
</evidence>
<dbReference type="CDD" id="cd00211">
    <property type="entry name" value="PTS_IIA_fru"/>
    <property type="match status" value="1"/>
</dbReference>
<evidence type="ECO:0000256" key="3">
    <source>
        <dbReference type="ARBA" id="ARBA00022490"/>
    </source>
</evidence>
<feature type="domain" description="PTS EIIA type-2" evidence="7">
    <location>
        <begin position="2"/>
        <end position="145"/>
    </location>
</feature>
<dbReference type="PROSITE" id="PS00372">
    <property type="entry name" value="PTS_EIIA_TYPE_2_HIS"/>
    <property type="match status" value="1"/>
</dbReference>
<dbReference type="OrthoDB" id="369398at2"/>
<comment type="subcellular location">
    <subcellularLocation>
        <location evidence="1">Cytoplasm</location>
    </subcellularLocation>
</comment>
<keyword evidence="8" id="KW-0762">Sugar transport</keyword>
<name>A0A2N3LFK9_9BACI</name>
<accession>A0A2N3LFK9</accession>
<dbReference type="GO" id="GO:0005737">
    <property type="term" value="C:cytoplasm"/>
    <property type="evidence" value="ECO:0007669"/>
    <property type="project" value="UniProtKB-SubCell"/>
</dbReference>
<dbReference type="Pfam" id="PF00359">
    <property type="entry name" value="PTS_EIIA_2"/>
    <property type="match status" value="1"/>
</dbReference>
<dbReference type="EMBL" id="PIQO01000018">
    <property type="protein sequence ID" value="PKR83432.1"/>
    <property type="molecule type" value="Genomic_DNA"/>
</dbReference>
<evidence type="ECO:0000259" key="7">
    <source>
        <dbReference type="PROSITE" id="PS51094"/>
    </source>
</evidence>
<dbReference type="GO" id="GO:0009401">
    <property type="term" value="P:phosphoenolpyruvate-dependent sugar phosphotransferase system"/>
    <property type="evidence" value="ECO:0007669"/>
    <property type="project" value="UniProtKB-KW"/>
</dbReference>
<proteinExistence type="predicted"/>
<gene>
    <name evidence="8" type="ORF">CWO92_18890</name>
</gene>
<keyword evidence="9" id="KW-1185">Reference proteome</keyword>
<organism evidence="8 9">
    <name type="scientific">Heyndrickxia camelliae</name>
    <dbReference type="NCBI Taxonomy" id="1707093"/>
    <lineage>
        <taxon>Bacteria</taxon>
        <taxon>Bacillati</taxon>
        <taxon>Bacillota</taxon>
        <taxon>Bacilli</taxon>
        <taxon>Bacillales</taxon>
        <taxon>Bacillaceae</taxon>
        <taxon>Heyndrickxia</taxon>
    </lineage>
</organism>
<dbReference type="PANTHER" id="PTHR36203">
    <property type="entry name" value="ASCORBATE-SPECIFIC PTS SYSTEM EIIA COMPONENT"/>
    <property type="match status" value="1"/>
</dbReference>
<reference evidence="8 9" key="1">
    <citation type="submission" date="2017-11" db="EMBL/GenBank/DDBJ databases">
        <title>Bacillus camelliae sp. nov., isolated from pu'er tea.</title>
        <authorList>
            <person name="Niu L."/>
        </authorList>
    </citation>
    <scope>NUCLEOTIDE SEQUENCE [LARGE SCALE GENOMIC DNA]</scope>
    <source>
        <strain evidence="8 9">7578-1</strain>
    </source>
</reference>
<dbReference type="PANTHER" id="PTHR36203:SF5">
    <property type="entry name" value="PTS SYSTEM, EIIA COMPONENT"/>
    <property type="match status" value="1"/>
</dbReference>
<keyword evidence="2" id="KW-0813">Transport</keyword>
<evidence type="ECO:0000256" key="6">
    <source>
        <dbReference type="ARBA" id="ARBA00022777"/>
    </source>
</evidence>
<dbReference type="AlphaFoldDB" id="A0A2N3LFK9"/>
<dbReference type="Proteomes" id="UP000233440">
    <property type="component" value="Unassembled WGS sequence"/>
</dbReference>
<sequence length="147" mass="16067">MKFLEKNLVEFNVDVTSPDEAIRAAGKLLVGEGLVEEGYVDAMVQSYHENGPYFVLAPQIALPHARPEDGVIEASVSFLQLANPIVFGSASNDPVKLVFALGASSSNEHLEILQKLMTLLNNQENVQKLMDITSYTEMEQLLGGMES</sequence>
<keyword evidence="6" id="KW-0418">Kinase</keyword>
<keyword evidence="4" id="KW-0808">Transferase</keyword>
<dbReference type="InterPro" id="IPR016152">
    <property type="entry name" value="PTrfase/Anion_transptr"/>
</dbReference>
<keyword evidence="3" id="KW-0963">Cytoplasm</keyword>
<keyword evidence="5" id="KW-0598">Phosphotransferase system</keyword>
<protein>
    <submittedName>
        <fullName evidence="8">PTS sugar transporter subunit IIA</fullName>
    </submittedName>
</protein>
<evidence type="ECO:0000256" key="1">
    <source>
        <dbReference type="ARBA" id="ARBA00004496"/>
    </source>
</evidence>
<evidence type="ECO:0000256" key="2">
    <source>
        <dbReference type="ARBA" id="ARBA00022448"/>
    </source>
</evidence>
<dbReference type="SUPFAM" id="SSF55804">
    <property type="entry name" value="Phoshotransferase/anion transport protein"/>
    <property type="match status" value="1"/>
</dbReference>
<evidence type="ECO:0000256" key="5">
    <source>
        <dbReference type="ARBA" id="ARBA00022683"/>
    </source>
</evidence>
<evidence type="ECO:0000313" key="9">
    <source>
        <dbReference type="Proteomes" id="UP000233440"/>
    </source>
</evidence>
<dbReference type="InterPro" id="IPR002178">
    <property type="entry name" value="PTS_EIIA_type-2_dom"/>
</dbReference>
<dbReference type="InterPro" id="IPR051351">
    <property type="entry name" value="Ascorbate-PTS_EIIA_comp"/>
</dbReference>
<dbReference type="RefSeq" id="WP_101355773.1">
    <property type="nucleotide sequence ID" value="NZ_PIQO01000018.1"/>
</dbReference>
<dbReference type="PROSITE" id="PS51094">
    <property type="entry name" value="PTS_EIIA_TYPE_2"/>
    <property type="match status" value="1"/>
</dbReference>